<evidence type="ECO:0000256" key="1">
    <source>
        <dbReference type="SAM" id="MobiDB-lite"/>
    </source>
</evidence>
<accession>A0A8J4DG27</accession>
<name>A0A8J4DG27_9CHLO</name>
<protein>
    <submittedName>
        <fullName evidence="2">Uncharacterized protein</fullName>
    </submittedName>
</protein>
<feature type="region of interest" description="Disordered" evidence="1">
    <location>
        <begin position="184"/>
        <end position="206"/>
    </location>
</feature>
<dbReference type="Proteomes" id="UP000722791">
    <property type="component" value="Unassembled WGS sequence"/>
</dbReference>
<dbReference type="EMBL" id="BNCQ01000006">
    <property type="protein sequence ID" value="GIL98965.1"/>
    <property type="molecule type" value="Genomic_DNA"/>
</dbReference>
<sequence length="206" mass="21898">MACTGFLHVSKFGSRLGSRVWLDLDLNLGWIHIRISLRISNFVVRVFSLSPSLHPSVRPSVRLSTRGGQLEFPSVVLQALPMLPQQQQQQQVGAGWAAGRAPGLCAACCREPDTLATTYLRLLEDDNTAAVQLASALSSCMRCHSGGRFGPVLCENGECGVLFARLGAARRLAAFGERLERLDVSEPPDAAPGAAGAGAGHGAPPW</sequence>
<dbReference type="AlphaFoldDB" id="A0A8J4DG27"/>
<proteinExistence type="predicted"/>
<evidence type="ECO:0000313" key="2">
    <source>
        <dbReference type="EMBL" id="GIL98965.1"/>
    </source>
</evidence>
<reference evidence="2" key="1">
    <citation type="journal article" date="2021" name="Proc. Natl. Acad. Sci. U.S.A.">
        <title>Three genomes in the algal genus Volvox reveal the fate of a haploid sex-determining region after a transition to homothallism.</title>
        <authorList>
            <person name="Yamamoto K."/>
            <person name="Hamaji T."/>
            <person name="Kawai-Toyooka H."/>
            <person name="Matsuzaki R."/>
            <person name="Takahashi F."/>
            <person name="Nishimura Y."/>
            <person name="Kawachi M."/>
            <person name="Noguchi H."/>
            <person name="Minakuchi Y."/>
            <person name="Umen J.G."/>
            <person name="Toyoda A."/>
            <person name="Nozaki H."/>
        </authorList>
    </citation>
    <scope>NUCLEOTIDE SEQUENCE</scope>
    <source>
        <strain evidence="2">NIES-3785</strain>
    </source>
</reference>
<organism evidence="2 3">
    <name type="scientific">Volvox reticuliferus</name>
    <dbReference type="NCBI Taxonomy" id="1737510"/>
    <lineage>
        <taxon>Eukaryota</taxon>
        <taxon>Viridiplantae</taxon>
        <taxon>Chlorophyta</taxon>
        <taxon>core chlorophytes</taxon>
        <taxon>Chlorophyceae</taxon>
        <taxon>CS clade</taxon>
        <taxon>Chlamydomonadales</taxon>
        <taxon>Volvocaceae</taxon>
        <taxon>Volvox</taxon>
    </lineage>
</organism>
<feature type="compositionally biased region" description="Gly residues" evidence="1">
    <location>
        <begin position="195"/>
        <end position="206"/>
    </location>
</feature>
<evidence type="ECO:0000313" key="3">
    <source>
        <dbReference type="Proteomes" id="UP000722791"/>
    </source>
</evidence>
<comment type="caution">
    <text evidence="2">The sequence shown here is derived from an EMBL/GenBank/DDBJ whole genome shotgun (WGS) entry which is preliminary data.</text>
</comment>
<gene>
    <name evidence="2" type="ORF">Vretimale_4190</name>
</gene>